<protein>
    <submittedName>
        <fullName evidence="1">HET domain-containing protein</fullName>
    </submittedName>
</protein>
<gene>
    <name evidence="1" type="ORF">GLRG_06292</name>
</gene>
<dbReference type="VEuPathDB" id="FungiDB:GLRG_06292"/>
<dbReference type="Proteomes" id="UP000008782">
    <property type="component" value="Unassembled WGS sequence"/>
</dbReference>
<name>E3QJW0_COLGM</name>
<dbReference type="eggNOG" id="ENOG502RX8J">
    <property type="taxonomic scope" value="Eukaryota"/>
</dbReference>
<evidence type="ECO:0000313" key="1">
    <source>
        <dbReference type="EMBL" id="EFQ31148.1"/>
    </source>
</evidence>
<dbReference type="STRING" id="645133.E3QJW0"/>
<keyword evidence="2" id="KW-1185">Reference proteome</keyword>
<reference evidence="2" key="1">
    <citation type="journal article" date="2012" name="Nat. Genet.">
        <title>Lifestyle transitions in plant pathogenic Colletotrichum fungi deciphered by genome and transcriptome analyses.</title>
        <authorList>
            <person name="O'Connell R.J."/>
            <person name="Thon M.R."/>
            <person name="Hacquard S."/>
            <person name="Amyotte S.G."/>
            <person name="Kleemann J."/>
            <person name="Torres M.F."/>
            <person name="Damm U."/>
            <person name="Buiate E.A."/>
            <person name="Epstein L."/>
            <person name="Alkan N."/>
            <person name="Altmueller J."/>
            <person name="Alvarado-Balderrama L."/>
            <person name="Bauser C.A."/>
            <person name="Becker C."/>
            <person name="Birren B.W."/>
            <person name="Chen Z."/>
            <person name="Choi J."/>
            <person name="Crouch J.A."/>
            <person name="Duvick J.P."/>
            <person name="Farman M.A."/>
            <person name="Gan P."/>
            <person name="Heiman D."/>
            <person name="Henrissat B."/>
            <person name="Howard R.J."/>
            <person name="Kabbage M."/>
            <person name="Koch C."/>
            <person name="Kracher B."/>
            <person name="Kubo Y."/>
            <person name="Law A.D."/>
            <person name="Lebrun M.-H."/>
            <person name="Lee Y.-H."/>
            <person name="Miyara I."/>
            <person name="Moore N."/>
            <person name="Neumann U."/>
            <person name="Nordstroem K."/>
            <person name="Panaccione D.G."/>
            <person name="Panstruga R."/>
            <person name="Place M."/>
            <person name="Proctor R.H."/>
            <person name="Prusky D."/>
            <person name="Rech G."/>
            <person name="Reinhardt R."/>
            <person name="Rollins J.A."/>
            <person name="Rounsley S."/>
            <person name="Schardl C.L."/>
            <person name="Schwartz D.C."/>
            <person name="Shenoy N."/>
            <person name="Shirasu K."/>
            <person name="Sikhakolli U.R."/>
            <person name="Stueber K."/>
            <person name="Sukno S.A."/>
            <person name="Sweigard J.A."/>
            <person name="Takano Y."/>
            <person name="Takahara H."/>
            <person name="Trail F."/>
            <person name="van der Does H.C."/>
            <person name="Voll L.M."/>
            <person name="Will I."/>
            <person name="Young S."/>
            <person name="Zeng Q."/>
            <person name="Zhang J."/>
            <person name="Zhou S."/>
            <person name="Dickman M.B."/>
            <person name="Schulze-Lefert P."/>
            <person name="Ver Loren van Themaat E."/>
            <person name="Ma L.-J."/>
            <person name="Vaillancourt L.J."/>
        </authorList>
    </citation>
    <scope>NUCLEOTIDE SEQUENCE [LARGE SCALE GENOMIC DNA]</scope>
    <source>
        <strain evidence="2">M1.001 / M2 / FGSC 10212</strain>
    </source>
</reference>
<dbReference type="OrthoDB" id="2018833at2759"/>
<dbReference type="RefSeq" id="XP_008095168.1">
    <property type="nucleotide sequence ID" value="XM_008096977.1"/>
</dbReference>
<dbReference type="GeneID" id="24411657"/>
<sequence>MFSLPGICDEELNPVPALTDVFDNNDSWRIRLIRRGFTRINNFVNGPAPDLNFGRLRPDYKRERVLVYCDLTRFLMRKQPRILDVLDHVQHNEDPDLGEYPSWAPKWFDQGTCFVFKGAYLAGFCDGNFRYLAELHDIPIQDDPVQPRVLSLDGYHVDVVQKTSETFDFGWGSRATAPAILDAWEQLFGVSIAPRCGQNYRNSSLIDVAFCKAALAGVLGSIIGHSHLLTQRAPLAPGWKLLSV</sequence>
<dbReference type="GO" id="GO:0033897">
    <property type="term" value="F:ribonuclease T2 activity"/>
    <property type="evidence" value="ECO:0007669"/>
    <property type="project" value="InterPro"/>
</dbReference>
<dbReference type="HOGENOM" id="CLU_1137908_0_0_1"/>
<dbReference type="AlphaFoldDB" id="E3QJW0"/>
<organism evidence="2">
    <name type="scientific">Colletotrichum graminicola (strain M1.001 / M2 / FGSC 10212)</name>
    <name type="common">Maize anthracnose fungus</name>
    <name type="synonym">Glomerella graminicola</name>
    <dbReference type="NCBI Taxonomy" id="645133"/>
    <lineage>
        <taxon>Eukaryota</taxon>
        <taxon>Fungi</taxon>
        <taxon>Dikarya</taxon>
        <taxon>Ascomycota</taxon>
        <taxon>Pezizomycotina</taxon>
        <taxon>Sordariomycetes</taxon>
        <taxon>Hypocreomycetidae</taxon>
        <taxon>Glomerellales</taxon>
        <taxon>Glomerellaceae</taxon>
        <taxon>Colletotrichum</taxon>
        <taxon>Colletotrichum graminicola species complex</taxon>
    </lineage>
</organism>
<evidence type="ECO:0000313" key="2">
    <source>
        <dbReference type="Proteomes" id="UP000008782"/>
    </source>
</evidence>
<dbReference type="SUPFAM" id="SSF55895">
    <property type="entry name" value="Ribonuclease Rh-like"/>
    <property type="match status" value="1"/>
</dbReference>
<proteinExistence type="predicted"/>
<dbReference type="EMBL" id="GG697353">
    <property type="protein sequence ID" value="EFQ31148.1"/>
    <property type="molecule type" value="Genomic_DNA"/>
</dbReference>
<dbReference type="GO" id="GO:0003723">
    <property type="term" value="F:RNA binding"/>
    <property type="evidence" value="ECO:0007669"/>
    <property type="project" value="InterPro"/>
</dbReference>
<accession>E3QJW0</accession>
<dbReference type="InterPro" id="IPR036430">
    <property type="entry name" value="RNase_T2-like_sf"/>
</dbReference>